<keyword evidence="1" id="KW-0812">Transmembrane</keyword>
<sequence length="200" mass="23875">MIRIWLDIWLIESDVVIWTQARYFLLSLFLGFKILIFRFQMNLVLVRQLSNPVWRAWKPSCSTSNSNLIRTFSNATKTEQTEINPKLHRGPGERDITNMDLIEEQIRQKQKSRELKIGDQIVHWNYRSEIVNARDLNKDHRFIWIGYFFLIIIGFGAFVVVKSQVVNNRREDMLKRRELKKQLLEQQEKLKTAAQVEQNV</sequence>
<keyword evidence="1" id="KW-0472">Membrane</keyword>
<keyword evidence="3" id="KW-1185">Reference proteome</keyword>
<reference evidence="2 3" key="1">
    <citation type="journal article" date="2017" name="Curr. Biol.">
        <title>Genome architecture and evolution of a unichromosomal asexual nematode.</title>
        <authorList>
            <person name="Fradin H."/>
            <person name="Zegar C."/>
            <person name="Gutwein M."/>
            <person name="Lucas J."/>
            <person name="Kovtun M."/>
            <person name="Corcoran D."/>
            <person name="Baugh L.R."/>
            <person name="Kiontke K."/>
            <person name="Gunsalus K."/>
            <person name="Fitch D.H."/>
            <person name="Piano F."/>
        </authorList>
    </citation>
    <scope>NUCLEOTIDE SEQUENCE [LARGE SCALE GENOMIC DNA]</scope>
    <source>
        <strain evidence="2">PF1309</strain>
    </source>
</reference>
<comment type="caution">
    <text evidence="2">The sequence shown here is derived from an EMBL/GenBank/DDBJ whole genome shotgun (WGS) entry which is preliminary data.</text>
</comment>
<dbReference type="EMBL" id="LIAE01010200">
    <property type="protein sequence ID" value="PAV65643.1"/>
    <property type="molecule type" value="Genomic_DNA"/>
</dbReference>
<name>A0A2A2JVE9_9BILA</name>
<accession>A0A2A2JVE9</accession>
<evidence type="ECO:0000313" key="2">
    <source>
        <dbReference type="EMBL" id="PAV65643.1"/>
    </source>
</evidence>
<gene>
    <name evidence="2" type="ORF">WR25_12735</name>
</gene>
<organism evidence="2 3">
    <name type="scientific">Diploscapter pachys</name>
    <dbReference type="NCBI Taxonomy" id="2018661"/>
    <lineage>
        <taxon>Eukaryota</taxon>
        <taxon>Metazoa</taxon>
        <taxon>Ecdysozoa</taxon>
        <taxon>Nematoda</taxon>
        <taxon>Chromadorea</taxon>
        <taxon>Rhabditida</taxon>
        <taxon>Rhabditina</taxon>
        <taxon>Rhabditomorpha</taxon>
        <taxon>Rhabditoidea</taxon>
        <taxon>Rhabditidae</taxon>
        <taxon>Diploscapter</taxon>
    </lineage>
</organism>
<feature type="transmembrane region" description="Helical" evidence="1">
    <location>
        <begin position="20"/>
        <end position="39"/>
    </location>
</feature>
<dbReference type="OrthoDB" id="5808865at2759"/>
<dbReference type="AlphaFoldDB" id="A0A2A2JVE9"/>
<evidence type="ECO:0000313" key="3">
    <source>
        <dbReference type="Proteomes" id="UP000218231"/>
    </source>
</evidence>
<keyword evidence="1" id="KW-1133">Transmembrane helix</keyword>
<feature type="transmembrane region" description="Helical" evidence="1">
    <location>
        <begin position="142"/>
        <end position="161"/>
    </location>
</feature>
<evidence type="ECO:0000256" key="1">
    <source>
        <dbReference type="SAM" id="Phobius"/>
    </source>
</evidence>
<protein>
    <submittedName>
        <fullName evidence="2">Uncharacterized protein</fullName>
    </submittedName>
</protein>
<proteinExistence type="predicted"/>
<dbReference type="Proteomes" id="UP000218231">
    <property type="component" value="Unassembled WGS sequence"/>
</dbReference>